<feature type="domain" description="Lumazine-binding" evidence="12">
    <location>
        <begin position="97"/>
        <end position="193"/>
    </location>
</feature>
<comment type="subunit">
    <text evidence="4">Homotrimer.</text>
</comment>
<accession>A0A0S4MRF6</accession>
<dbReference type="SUPFAM" id="SSF63380">
    <property type="entry name" value="Riboflavin synthase domain-like"/>
    <property type="match status" value="2"/>
</dbReference>
<evidence type="ECO:0000256" key="4">
    <source>
        <dbReference type="ARBA" id="ARBA00011233"/>
    </source>
</evidence>
<dbReference type="FunFam" id="2.40.30.20:FF:000004">
    <property type="entry name" value="Riboflavin synthase, alpha subunit"/>
    <property type="match status" value="1"/>
</dbReference>
<dbReference type="Gene3D" id="2.40.30.20">
    <property type="match status" value="2"/>
</dbReference>
<keyword evidence="16" id="KW-1185">Reference proteome</keyword>
<accession>A0A0P1M635</accession>
<dbReference type="EMBL" id="CZVI01000053">
    <property type="protein sequence ID" value="CUS94686.1"/>
    <property type="molecule type" value="Genomic_DNA"/>
</dbReference>
<dbReference type="PANTHER" id="PTHR21098:SF12">
    <property type="entry name" value="RIBOFLAVIN SYNTHASE"/>
    <property type="match status" value="1"/>
</dbReference>
<evidence type="ECO:0000313" key="14">
    <source>
        <dbReference type="EMBL" id="CUU01099.1"/>
    </source>
</evidence>
<reference evidence="13 16" key="1">
    <citation type="submission" date="2015-11" db="EMBL/GenBank/DDBJ databases">
        <authorList>
            <person name="Varghese N."/>
        </authorList>
    </citation>
    <scope>NUCLEOTIDE SEQUENCE [LARGE SCALE GENOMIC DNA]</scope>
    <source>
        <strain evidence="13 16">JGI-8</strain>
    </source>
</reference>
<evidence type="ECO:0000256" key="9">
    <source>
        <dbReference type="ARBA" id="ARBA00022737"/>
    </source>
</evidence>
<dbReference type="EC" id="2.5.1.9" evidence="5 10"/>
<dbReference type="EMBL" id="FAOP01000001">
    <property type="protein sequence ID" value="CUU01099.1"/>
    <property type="molecule type" value="Genomic_DNA"/>
</dbReference>
<comment type="pathway">
    <text evidence="3">Cofactor biosynthesis; riboflavin biosynthesis; riboflavin from 2-hydroxy-3-oxobutyl phosphate and 5-amino-6-(D-ribitylamino)uracil: step 2/2.</text>
</comment>
<dbReference type="FunFam" id="2.40.30.20:FF:000003">
    <property type="entry name" value="Riboflavin synthase, alpha subunit"/>
    <property type="match status" value="1"/>
</dbReference>
<dbReference type="AlphaFoldDB" id="A0A0P1LDL5"/>
<evidence type="ECO:0000313" key="13">
    <source>
        <dbReference type="EMBL" id="CUS94686.1"/>
    </source>
</evidence>
<keyword evidence="9" id="KW-0677">Repeat</keyword>
<dbReference type="Proteomes" id="UP000182200">
    <property type="component" value="Unassembled WGS sequence"/>
</dbReference>
<evidence type="ECO:0000313" key="15">
    <source>
        <dbReference type="Proteomes" id="UP000182011"/>
    </source>
</evidence>
<reference evidence="14 15" key="2">
    <citation type="submission" date="2015-11" db="EMBL/GenBank/DDBJ databases">
        <authorList>
            <person name="Zhang Y."/>
            <person name="Guo Z."/>
        </authorList>
    </citation>
    <scope>NUCLEOTIDE SEQUENCE [LARGE SCALE GENOMIC DNA]</scope>
    <source>
        <strain evidence="14">JGI-4</strain>
    </source>
</reference>
<dbReference type="InterPro" id="IPR023366">
    <property type="entry name" value="ATP_synth_asu-like_sf"/>
</dbReference>
<feature type="repeat" description="Lumazine-binding" evidence="11">
    <location>
        <begin position="97"/>
        <end position="193"/>
    </location>
</feature>
<proteinExistence type="predicted"/>
<accession>A0A0P1LS45</accession>
<dbReference type="Proteomes" id="UP000182011">
    <property type="component" value="Unassembled WGS sequence"/>
</dbReference>
<accession>A0A0P1LDL5</accession>
<dbReference type="InterPro" id="IPR001783">
    <property type="entry name" value="Lumazine-bd"/>
</dbReference>
<evidence type="ECO:0000256" key="3">
    <source>
        <dbReference type="ARBA" id="ARBA00004887"/>
    </source>
</evidence>
<evidence type="ECO:0000256" key="10">
    <source>
        <dbReference type="NCBIfam" id="TIGR00187"/>
    </source>
</evidence>
<dbReference type="InterPro" id="IPR026017">
    <property type="entry name" value="Lumazine-bd_dom"/>
</dbReference>
<evidence type="ECO:0000256" key="6">
    <source>
        <dbReference type="ARBA" id="ARBA00013950"/>
    </source>
</evidence>
<evidence type="ECO:0000256" key="7">
    <source>
        <dbReference type="ARBA" id="ARBA00022619"/>
    </source>
</evidence>
<dbReference type="STRING" id="1633631.GCA_001442925_00188"/>
<evidence type="ECO:0000259" key="12">
    <source>
        <dbReference type="PROSITE" id="PS51177"/>
    </source>
</evidence>
<dbReference type="PIRSF" id="PIRSF000498">
    <property type="entry name" value="Riboflavin_syn_A"/>
    <property type="match status" value="1"/>
</dbReference>
<evidence type="ECO:0000256" key="2">
    <source>
        <dbReference type="ARBA" id="ARBA00002803"/>
    </source>
</evidence>
<keyword evidence="7" id="KW-0686">Riboflavin biosynthesis</keyword>
<gene>
    <name evidence="14" type="ORF">JGI4_00188</name>
    <name evidence="13" type="ORF">JGI8_02032</name>
</gene>
<evidence type="ECO:0000256" key="8">
    <source>
        <dbReference type="ARBA" id="ARBA00022679"/>
    </source>
</evidence>
<dbReference type="PANTHER" id="PTHR21098">
    <property type="entry name" value="RIBOFLAVIN SYNTHASE ALPHA CHAIN"/>
    <property type="match status" value="1"/>
</dbReference>
<sequence>MFTGIVEEVGKIDNIIQRGKARIFTVRSKKLIKEIKIGDSIAINGVCLTVFERQTDRFKVEAVEETIKKTNLGDLKTGDLVNLELSLKLEERLGGHIVLGHVDTTGTIKSIKKLKNSWIFEIEFPEKFGRYIISEGSIAVDGISLTVAELDANRFKVSIIPFTWENTNLKFRKVGDRVNLEFDFFGKYVERFLKTMEVKLWREG</sequence>
<dbReference type="InterPro" id="IPR017938">
    <property type="entry name" value="Riboflavin_synthase-like_b-brl"/>
</dbReference>
<comment type="catalytic activity">
    <reaction evidence="1">
        <text>2 6,7-dimethyl-8-(1-D-ribityl)lumazine + H(+) = 5-amino-6-(D-ribitylamino)uracil + riboflavin</text>
        <dbReference type="Rhea" id="RHEA:20772"/>
        <dbReference type="ChEBI" id="CHEBI:15378"/>
        <dbReference type="ChEBI" id="CHEBI:15934"/>
        <dbReference type="ChEBI" id="CHEBI:57986"/>
        <dbReference type="ChEBI" id="CHEBI:58201"/>
        <dbReference type="EC" id="2.5.1.9"/>
    </reaction>
</comment>
<dbReference type="GO" id="GO:0004746">
    <property type="term" value="F:riboflavin synthase activity"/>
    <property type="evidence" value="ECO:0007669"/>
    <property type="project" value="UniProtKB-UniRule"/>
</dbReference>
<comment type="function">
    <text evidence="2">Catalyzes the dismutation of two molecules of 6,7-dimethyl-8-ribityllumazine, resulting in the formation of riboflavin and 5-amino-6-(D-ribitylamino)uracil.</text>
</comment>
<feature type="repeat" description="Lumazine-binding" evidence="11">
    <location>
        <begin position="1"/>
        <end position="96"/>
    </location>
</feature>
<accession>A0A0P1MHN7</accession>
<organism evidence="14 15">
    <name type="scientific">Candidatus Kryptonium thompsonii</name>
    <dbReference type="NCBI Taxonomy" id="1633631"/>
    <lineage>
        <taxon>Bacteria</taxon>
        <taxon>Pseudomonadati</taxon>
        <taxon>Candidatus Kryptoniota</taxon>
        <taxon>Candidatus Kryptonium</taxon>
    </lineage>
</organism>
<dbReference type="OrthoDB" id="9788537at2"/>
<accession>A0A0P1LWQ8</accession>
<accession>A0A0P1M525</accession>
<name>A0A0P1LDL5_9BACT</name>
<evidence type="ECO:0000256" key="5">
    <source>
        <dbReference type="ARBA" id="ARBA00012827"/>
    </source>
</evidence>
<dbReference type="NCBIfam" id="NF006767">
    <property type="entry name" value="PRK09289.1"/>
    <property type="match status" value="1"/>
</dbReference>
<evidence type="ECO:0000313" key="16">
    <source>
        <dbReference type="Proteomes" id="UP000182200"/>
    </source>
</evidence>
<dbReference type="Pfam" id="PF00677">
    <property type="entry name" value="Lum_binding"/>
    <property type="match status" value="2"/>
</dbReference>
<dbReference type="NCBIfam" id="NF009566">
    <property type="entry name" value="PRK13020.1"/>
    <property type="match status" value="1"/>
</dbReference>
<accession>A0A0P1LM10</accession>
<dbReference type="PROSITE" id="PS51177">
    <property type="entry name" value="LUMAZINE_BIND"/>
    <property type="match status" value="2"/>
</dbReference>
<accession>A0A0P1P9K9</accession>
<dbReference type="NCBIfam" id="TIGR00187">
    <property type="entry name" value="ribE"/>
    <property type="match status" value="1"/>
</dbReference>
<keyword evidence="8" id="KW-0808">Transferase</keyword>
<protein>
    <recommendedName>
        <fullName evidence="6 10">Riboflavin synthase</fullName>
        <ecNumber evidence="5 10">2.5.1.9</ecNumber>
    </recommendedName>
</protein>
<evidence type="ECO:0000256" key="11">
    <source>
        <dbReference type="PROSITE-ProRule" id="PRU00524"/>
    </source>
</evidence>
<dbReference type="GO" id="GO:0009231">
    <property type="term" value="P:riboflavin biosynthetic process"/>
    <property type="evidence" value="ECO:0007669"/>
    <property type="project" value="UniProtKB-KW"/>
</dbReference>
<feature type="domain" description="Lumazine-binding" evidence="12">
    <location>
        <begin position="1"/>
        <end position="96"/>
    </location>
</feature>
<evidence type="ECO:0000256" key="1">
    <source>
        <dbReference type="ARBA" id="ARBA00000968"/>
    </source>
</evidence>
<dbReference type="CDD" id="cd00402">
    <property type="entry name" value="Riboflavin_synthase_like"/>
    <property type="match status" value="1"/>
</dbReference>
<dbReference type="RefSeq" id="WP_047134693.1">
    <property type="nucleotide sequence ID" value="NZ_CZVI01000053.1"/>
</dbReference>
<accession>A0A0P1NWF2</accession>